<dbReference type="Gene3D" id="2.170.220.10">
    <property type="match status" value="1"/>
</dbReference>
<keyword evidence="5 8" id="KW-0067">ATP-binding</keyword>
<name>A0ABQ8F887_9FUNG</name>
<evidence type="ECO:0000256" key="1">
    <source>
        <dbReference type="ARBA" id="ARBA00005594"/>
    </source>
</evidence>
<evidence type="ECO:0000256" key="9">
    <source>
        <dbReference type="SAM" id="MobiDB-lite"/>
    </source>
</evidence>
<keyword evidence="7 8" id="KW-0030">Aminoacyl-tRNA synthetase</keyword>
<dbReference type="EC" id="6.1.1.10" evidence="2"/>
<dbReference type="InterPro" id="IPR014729">
    <property type="entry name" value="Rossmann-like_a/b/a_fold"/>
</dbReference>
<comment type="caution">
    <text evidence="11">The sequence shown here is derived from an EMBL/GenBank/DDBJ whole genome shotgun (WGS) entry which is preliminary data.</text>
</comment>
<keyword evidence="12" id="KW-1185">Reference proteome</keyword>
<evidence type="ECO:0000256" key="6">
    <source>
        <dbReference type="ARBA" id="ARBA00022917"/>
    </source>
</evidence>
<dbReference type="SUPFAM" id="SSF47323">
    <property type="entry name" value="Anticodon-binding domain of a subclass of class I aminoacyl-tRNA synthetases"/>
    <property type="match status" value="1"/>
</dbReference>
<dbReference type="PANTHER" id="PTHR43326:SF1">
    <property type="entry name" value="METHIONINE--TRNA LIGASE, MITOCHONDRIAL"/>
    <property type="match status" value="1"/>
</dbReference>
<dbReference type="InterPro" id="IPR014758">
    <property type="entry name" value="Met-tRNA_synth"/>
</dbReference>
<protein>
    <recommendedName>
        <fullName evidence="2">methionine--tRNA ligase</fullName>
        <ecNumber evidence="2">6.1.1.10</ecNumber>
    </recommendedName>
</protein>
<gene>
    <name evidence="11" type="ORF">BASA50_007515</name>
</gene>
<accession>A0ABQ8F887</accession>
<evidence type="ECO:0000313" key="11">
    <source>
        <dbReference type="EMBL" id="KAH6593308.1"/>
    </source>
</evidence>
<evidence type="ECO:0000256" key="2">
    <source>
        <dbReference type="ARBA" id="ARBA00012838"/>
    </source>
</evidence>
<dbReference type="InterPro" id="IPR033911">
    <property type="entry name" value="MetRS_core"/>
</dbReference>
<evidence type="ECO:0000256" key="5">
    <source>
        <dbReference type="ARBA" id="ARBA00022840"/>
    </source>
</evidence>
<dbReference type="SUPFAM" id="SSF52374">
    <property type="entry name" value="Nucleotidylyl transferase"/>
    <property type="match status" value="1"/>
</dbReference>
<dbReference type="InterPro" id="IPR009080">
    <property type="entry name" value="tRNAsynth_Ia_anticodon-bd"/>
</dbReference>
<reference evidence="11 12" key="1">
    <citation type="submission" date="2021-02" db="EMBL/GenBank/DDBJ databases">
        <title>Variation within the Batrachochytrium salamandrivorans European outbreak.</title>
        <authorList>
            <person name="Kelly M."/>
            <person name="Pasmans F."/>
            <person name="Shea T.P."/>
            <person name="Munoz J.F."/>
            <person name="Carranza S."/>
            <person name="Cuomo C.A."/>
            <person name="Martel A."/>
        </authorList>
    </citation>
    <scope>NUCLEOTIDE SEQUENCE [LARGE SCALE GENOMIC DNA]</scope>
    <source>
        <strain evidence="11 12">AMFP18/2</strain>
    </source>
</reference>
<evidence type="ECO:0000256" key="3">
    <source>
        <dbReference type="ARBA" id="ARBA00022598"/>
    </source>
</evidence>
<sequence length="634" mass="71861">MHVQFLWRLKASERAWCPLHHAFQDLRYTRCTSTKAATTIFSKSFAVKLRHRQLESREIWASTPASKPMVFESGFRCSGHIIQRQLTVPASTLDPDNPIFVTSPIFYVNAAPHIGHLYSAILADTLKRWFSFKGSNTMYSTGTDEHGLKIQQAAAEANTDPKIFCDEISKGYKELFEKASIGHTRFIRTTDTDHYTAVAHLWKRLSLGGFLYKGYHEGWYCVSDETFYPEMQVQASPSDPNVMISKESGKVVEWTKEENYKFRLSDFKDRLIKWLEDNPKVIVPESQYNFVLSQLKLGDQCDISVSRLRSRVSWGIPVPNDGSHVIYVWLDALVNYLTVTGYPWTSLSEEFTEADNAARHGWPAHIHVVGKDIVKFHAIYWPAFLLAAGLPLPRKIISHGHWLMGQQKMSKSIGNVVSPHALIDKWGIDAVRYFLMRDGGIETDPEFSDSLVLKRYKHDLGGHLGNLIMRACSSSINKTGTIPLEISAPLNVAGKALIEKLDTLAVRVDTYIVEGNVSEALELIHQVINDMNKYWTDMAPWKLASDSESNLDSMAQLQSIVFVVYEGLRICSLLLQPIMPGKMANLLDMMDVDPLERTFSNAHPWKRYLHTSSPSSDKQPTLLANQPPLFPRID</sequence>
<evidence type="ECO:0000256" key="8">
    <source>
        <dbReference type="RuleBase" id="RU363039"/>
    </source>
</evidence>
<dbReference type="InterPro" id="IPR015413">
    <property type="entry name" value="Methionyl/Leucyl_tRNA_Synth"/>
</dbReference>
<evidence type="ECO:0000256" key="7">
    <source>
        <dbReference type="ARBA" id="ARBA00023146"/>
    </source>
</evidence>
<proteinExistence type="inferred from homology"/>
<dbReference type="NCBIfam" id="TIGR00398">
    <property type="entry name" value="metG"/>
    <property type="match status" value="1"/>
</dbReference>
<evidence type="ECO:0000256" key="4">
    <source>
        <dbReference type="ARBA" id="ARBA00022741"/>
    </source>
</evidence>
<feature type="compositionally biased region" description="Polar residues" evidence="9">
    <location>
        <begin position="610"/>
        <end position="624"/>
    </location>
</feature>
<keyword evidence="6 8" id="KW-0648">Protein biosynthesis</keyword>
<feature type="domain" description="Methionyl/Leucyl tRNA synthetase" evidence="10">
    <location>
        <begin position="99"/>
        <end position="471"/>
    </location>
</feature>
<dbReference type="PRINTS" id="PR01041">
    <property type="entry name" value="TRNASYNTHMET"/>
</dbReference>
<dbReference type="PANTHER" id="PTHR43326">
    <property type="entry name" value="METHIONYL-TRNA SYNTHETASE"/>
    <property type="match status" value="1"/>
</dbReference>
<dbReference type="Gene3D" id="3.40.50.620">
    <property type="entry name" value="HUPs"/>
    <property type="match status" value="1"/>
</dbReference>
<dbReference type="InterPro" id="IPR023457">
    <property type="entry name" value="Met-tRNA_synth_2"/>
</dbReference>
<dbReference type="Pfam" id="PF09334">
    <property type="entry name" value="tRNA-synt_1g"/>
    <property type="match status" value="1"/>
</dbReference>
<dbReference type="Proteomes" id="UP001648503">
    <property type="component" value="Unassembled WGS sequence"/>
</dbReference>
<keyword evidence="3 8" id="KW-0436">Ligase</keyword>
<feature type="region of interest" description="Disordered" evidence="9">
    <location>
        <begin position="610"/>
        <end position="634"/>
    </location>
</feature>
<keyword evidence="4 8" id="KW-0547">Nucleotide-binding</keyword>
<dbReference type="EMBL" id="JAFCIX010000357">
    <property type="protein sequence ID" value="KAH6593308.1"/>
    <property type="molecule type" value="Genomic_DNA"/>
</dbReference>
<evidence type="ECO:0000259" key="10">
    <source>
        <dbReference type="Pfam" id="PF09334"/>
    </source>
</evidence>
<dbReference type="CDD" id="cd00814">
    <property type="entry name" value="MetRS_core"/>
    <property type="match status" value="1"/>
</dbReference>
<dbReference type="Gene3D" id="1.10.730.10">
    <property type="entry name" value="Isoleucyl-tRNA Synthetase, Domain 1"/>
    <property type="match status" value="1"/>
</dbReference>
<organism evidence="11 12">
    <name type="scientific">Batrachochytrium salamandrivorans</name>
    <dbReference type="NCBI Taxonomy" id="1357716"/>
    <lineage>
        <taxon>Eukaryota</taxon>
        <taxon>Fungi</taxon>
        <taxon>Fungi incertae sedis</taxon>
        <taxon>Chytridiomycota</taxon>
        <taxon>Chytridiomycota incertae sedis</taxon>
        <taxon>Chytridiomycetes</taxon>
        <taxon>Rhizophydiales</taxon>
        <taxon>Rhizophydiales incertae sedis</taxon>
        <taxon>Batrachochytrium</taxon>
    </lineage>
</organism>
<comment type="similarity">
    <text evidence="1 8">Belongs to the class-I aminoacyl-tRNA synthetase family.</text>
</comment>
<evidence type="ECO:0000313" key="12">
    <source>
        <dbReference type="Proteomes" id="UP001648503"/>
    </source>
</evidence>